<evidence type="ECO:0000313" key="2">
    <source>
        <dbReference type="EMBL" id="RVD90131.1"/>
    </source>
</evidence>
<dbReference type="GeneID" id="93583418"/>
<evidence type="ECO:0000313" key="3">
    <source>
        <dbReference type="Proteomes" id="UP000283090"/>
    </source>
</evidence>
<feature type="compositionally biased region" description="Polar residues" evidence="1">
    <location>
        <begin position="48"/>
        <end position="73"/>
    </location>
</feature>
<feature type="region of interest" description="Disordered" evidence="1">
    <location>
        <begin position="1"/>
        <end position="73"/>
    </location>
</feature>
<feature type="compositionally biased region" description="Polar residues" evidence="1">
    <location>
        <begin position="187"/>
        <end position="204"/>
    </location>
</feature>
<accession>A0A437AG80</accession>
<dbReference type="AlphaFoldDB" id="A0A437AG80"/>
<proteinExistence type="predicted"/>
<comment type="caution">
    <text evidence="2">The sequence shown here is derived from an EMBL/GenBank/DDBJ whole genome shotgun (WGS) entry which is preliminary data.</text>
</comment>
<reference evidence="2 3" key="1">
    <citation type="submission" date="2019-01" db="EMBL/GenBank/DDBJ databases">
        <title>Intercellular communication is required for trap formation in the nematode-trapping fungus Duddingtonia flagrans.</title>
        <authorList>
            <person name="Youssar L."/>
            <person name="Wernet V."/>
            <person name="Hensel N."/>
            <person name="Hildebrandt H.-G."/>
            <person name="Fischer R."/>
        </authorList>
    </citation>
    <scope>NUCLEOTIDE SEQUENCE [LARGE SCALE GENOMIC DNA]</scope>
    <source>
        <strain evidence="2 3">CBS H-5679</strain>
    </source>
</reference>
<feature type="compositionally biased region" description="Polar residues" evidence="1">
    <location>
        <begin position="12"/>
        <end position="23"/>
    </location>
</feature>
<dbReference type="Proteomes" id="UP000283090">
    <property type="component" value="Unassembled WGS sequence"/>
</dbReference>
<gene>
    <name evidence="2" type="ORF">DFL_001107</name>
</gene>
<feature type="region of interest" description="Disordered" evidence="1">
    <location>
        <begin position="182"/>
        <end position="205"/>
    </location>
</feature>
<dbReference type="RefSeq" id="XP_067495675.1">
    <property type="nucleotide sequence ID" value="XM_067629678.1"/>
</dbReference>
<evidence type="ECO:0000256" key="1">
    <source>
        <dbReference type="SAM" id="MobiDB-lite"/>
    </source>
</evidence>
<feature type="compositionally biased region" description="Low complexity" evidence="1">
    <location>
        <begin position="24"/>
        <end position="42"/>
    </location>
</feature>
<dbReference type="VEuPathDB" id="FungiDB:DFL_001107"/>
<feature type="compositionally biased region" description="Basic residues" evidence="1">
    <location>
        <begin position="129"/>
        <end position="146"/>
    </location>
</feature>
<keyword evidence="3" id="KW-1185">Reference proteome</keyword>
<organism evidence="2 3">
    <name type="scientific">Arthrobotrys flagrans</name>
    <name type="common">Nematode-trapping fungus</name>
    <name type="synonym">Trichothecium flagrans</name>
    <dbReference type="NCBI Taxonomy" id="97331"/>
    <lineage>
        <taxon>Eukaryota</taxon>
        <taxon>Fungi</taxon>
        <taxon>Dikarya</taxon>
        <taxon>Ascomycota</taxon>
        <taxon>Pezizomycotina</taxon>
        <taxon>Orbiliomycetes</taxon>
        <taxon>Orbiliales</taxon>
        <taxon>Orbiliaceae</taxon>
        <taxon>Arthrobotrys</taxon>
    </lineage>
</organism>
<protein>
    <submittedName>
        <fullName evidence="2">Uncharacterized protein</fullName>
    </submittedName>
</protein>
<sequence>MLGRNPEKAATTGANAPSNTGRKTNAPGTSAGATPAQASTSAPPVPTGTPSNPHTANPSDITTTNPTSIETNPAVLTTPMAPTVQTTTLITQTVSFSNNNNTTRLGTTYLPPVIRHIPAYPRTYAPTHARTHMHKRRRKTHGHSRRREPVYQAPIATQGATTVPQPTRTYVLDNALRHAYVEDDDSTQSSPGSHSEENSLSSTDLYDGYRATPYVNPFSANSALYRAHRRQQSFATIQYPAEPMGAAINPANPTNPSNVRPQQNMQNMQS</sequence>
<feature type="region of interest" description="Disordered" evidence="1">
    <location>
        <begin position="129"/>
        <end position="148"/>
    </location>
</feature>
<name>A0A437AG80_ARTFL</name>
<feature type="compositionally biased region" description="Polar residues" evidence="1">
    <location>
        <begin position="251"/>
        <end position="270"/>
    </location>
</feature>
<dbReference type="EMBL" id="SAEB01000001">
    <property type="protein sequence ID" value="RVD90131.1"/>
    <property type="molecule type" value="Genomic_DNA"/>
</dbReference>
<feature type="region of interest" description="Disordered" evidence="1">
    <location>
        <begin position="244"/>
        <end position="270"/>
    </location>
</feature>